<dbReference type="GO" id="GO:0003962">
    <property type="term" value="F:cystathionine gamma-synthase activity"/>
    <property type="evidence" value="ECO:0007669"/>
    <property type="project" value="TreeGrafter"/>
</dbReference>
<organism evidence="4 5">
    <name type="scientific">Coleophoma cylindrospora</name>
    <dbReference type="NCBI Taxonomy" id="1849047"/>
    <lineage>
        <taxon>Eukaryota</taxon>
        <taxon>Fungi</taxon>
        <taxon>Dikarya</taxon>
        <taxon>Ascomycota</taxon>
        <taxon>Pezizomycotina</taxon>
        <taxon>Leotiomycetes</taxon>
        <taxon>Helotiales</taxon>
        <taxon>Dermateaceae</taxon>
        <taxon>Coleophoma</taxon>
    </lineage>
</organism>
<dbReference type="AlphaFoldDB" id="A0A3D8S6J9"/>
<sequence>MTVSTPLFLAEPHSFPLGESLPPKNVHAVSVSIPTWDEIVRYMKGDKDIHGKLQADYPRFYQHALVSKLNNAVLARVEAPQSMRCMIFPSKDGMKRCGQHLRKNADTAHSIQEIKFHLIQDSSKENSVWCRFFSVLFPEKSTKYAEEFWGFLGDGISSRHAEFCLERFTFMSSLSLDATFRTNSTCNDVEKIPAVPWEQSDSETKDEIKNLISKWVTSNLPGQDPVRPRDVFLYPKGMCAISALARSLVPTSPIASEAVVFGWPYGSTPKCIKGSGFERFTFHDQGTSEELDQLEASLALGRHISCLFCEVPSNPLCATPDLNRIRRLADQYEFVVVCDETIGTFVDVDVLPYVDVVLTSLTKIFSGGCNVMGGSVILNTQSPFYGQLRAKLSSVYEDVIYPGDAEVLLRNCIDFPARVQKAGRTGMAIANFLRAHDAIAKVNYPTMVASTPLYEQYRRPSGGYGSLISIVFKNPNSAIRFYNTINLCKGPSIGANFTLVLPYSQLSHAHELDWAESRGMAKHIVRISVGLEDVDALIQRFSQALTEVERFEHEDANGGCSHICGTN</sequence>
<keyword evidence="2 3" id="KW-0663">Pyridoxal phosphate</keyword>
<protein>
    <recommendedName>
        <fullName evidence="6">Cystathionine gamma-synthase</fullName>
    </recommendedName>
</protein>
<dbReference type="Pfam" id="PF01053">
    <property type="entry name" value="Cys_Met_Meta_PP"/>
    <property type="match status" value="1"/>
</dbReference>
<dbReference type="Proteomes" id="UP000256645">
    <property type="component" value="Unassembled WGS sequence"/>
</dbReference>
<comment type="caution">
    <text evidence="4">The sequence shown here is derived from an EMBL/GenBank/DDBJ whole genome shotgun (WGS) entry which is preliminary data.</text>
</comment>
<dbReference type="PANTHER" id="PTHR42699:SF1">
    <property type="entry name" value="CYSTATHIONINE GAMMA-SYNTHASE-RELATED"/>
    <property type="match status" value="1"/>
</dbReference>
<evidence type="ECO:0000256" key="1">
    <source>
        <dbReference type="ARBA" id="ARBA00001933"/>
    </source>
</evidence>
<reference evidence="4 5" key="1">
    <citation type="journal article" date="2018" name="IMA Fungus">
        <title>IMA Genome-F 9: Draft genome sequence of Annulohypoxylon stygium, Aspergillus mulundensis, Berkeleyomyces basicola (syn. Thielaviopsis basicola), Ceratocystis smalleyi, two Cercospora beticola strains, Coleophoma cylindrospora, Fusarium fracticaudum, Phialophora cf. hyalina, and Morchella septimelata.</title>
        <authorList>
            <person name="Wingfield B.D."/>
            <person name="Bills G.F."/>
            <person name="Dong Y."/>
            <person name="Huang W."/>
            <person name="Nel W.J."/>
            <person name="Swalarsk-Parry B.S."/>
            <person name="Vaghefi N."/>
            <person name="Wilken P.M."/>
            <person name="An Z."/>
            <person name="de Beer Z.W."/>
            <person name="De Vos L."/>
            <person name="Chen L."/>
            <person name="Duong T.A."/>
            <person name="Gao Y."/>
            <person name="Hammerbacher A."/>
            <person name="Kikkert J.R."/>
            <person name="Li Y."/>
            <person name="Li H."/>
            <person name="Li K."/>
            <person name="Li Q."/>
            <person name="Liu X."/>
            <person name="Ma X."/>
            <person name="Naidoo K."/>
            <person name="Pethybridge S.J."/>
            <person name="Sun J."/>
            <person name="Steenkamp E.T."/>
            <person name="van der Nest M.A."/>
            <person name="van Wyk S."/>
            <person name="Wingfield M.J."/>
            <person name="Xiong C."/>
            <person name="Yue Q."/>
            <person name="Zhang X."/>
        </authorList>
    </citation>
    <scope>NUCLEOTIDE SEQUENCE [LARGE SCALE GENOMIC DNA]</scope>
    <source>
        <strain evidence="4 5">BP6252</strain>
    </source>
</reference>
<name>A0A3D8S6J9_9HELO</name>
<evidence type="ECO:0008006" key="6">
    <source>
        <dbReference type="Google" id="ProtNLM"/>
    </source>
</evidence>
<comment type="cofactor">
    <cofactor evidence="1 3">
        <name>pyridoxal 5'-phosphate</name>
        <dbReference type="ChEBI" id="CHEBI:597326"/>
    </cofactor>
</comment>
<dbReference type="OrthoDB" id="10047078at2759"/>
<gene>
    <name evidence="4" type="ORF">BP6252_02942</name>
</gene>
<dbReference type="STRING" id="1849047.A0A3D8S6J9"/>
<dbReference type="PANTHER" id="PTHR42699">
    <property type="match status" value="1"/>
</dbReference>
<dbReference type="GO" id="GO:0030170">
    <property type="term" value="F:pyridoxal phosphate binding"/>
    <property type="evidence" value="ECO:0007669"/>
    <property type="project" value="InterPro"/>
</dbReference>
<dbReference type="InterPro" id="IPR015424">
    <property type="entry name" value="PyrdxlP-dep_Trfase"/>
</dbReference>
<evidence type="ECO:0000256" key="3">
    <source>
        <dbReference type="RuleBase" id="RU362118"/>
    </source>
</evidence>
<evidence type="ECO:0000313" key="4">
    <source>
        <dbReference type="EMBL" id="RDW81830.1"/>
    </source>
</evidence>
<dbReference type="InterPro" id="IPR015421">
    <property type="entry name" value="PyrdxlP-dep_Trfase_major"/>
</dbReference>
<dbReference type="InterPro" id="IPR051750">
    <property type="entry name" value="Trans-sulfuration_enzymes"/>
</dbReference>
<accession>A0A3D8S6J9</accession>
<dbReference type="SUPFAM" id="SSF53383">
    <property type="entry name" value="PLP-dependent transferases"/>
    <property type="match status" value="1"/>
</dbReference>
<dbReference type="EMBL" id="PDLM01000003">
    <property type="protein sequence ID" value="RDW81830.1"/>
    <property type="molecule type" value="Genomic_DNA"/>
</dbReference>
<comment type="similarity">
    <text evidence="3">Belongs to the trans-sulfuration enzymes family.</text>
</comment>
<evidence type="ECO:0000256" key="2">
    <source>
        <dbReference type="ARBA" id="ARBA00022898"/>
    </source>
</evidence>
<dbReference type="InterPro" id="IPR015422">
    <property type="entry name" value="PyrdxlP-dep_Trfase_small"/>
</dbReference>
<keyword evidence="5" id="KW-1185">Reference proteome</keyword>
<evidence type="ECO:0000313" key="5">
    <source>
        <dbReference type="Proteomes" id="UP000256645"/>
    </source>
</evidence>
<proteinExistence type="inferred from homology"/>
<dbReference type="InterPro" id="IPR000277">
    <property type="entry name" value="Cys/Met-Metab_PyrdxlP-dep_enz"/>
</dbReference>
<dbReference type="GO" id="GO:0019346">
    <property type="term" value="P:transsulfuration"/>
    <property type="evidence" value="ECO:0007669"/>
    <property type="project" value="InterPro"/>
</dbReference>
<dbReference type="Gene3D" id="3.90.1150.10">
    <property type="entry name" value="Aspartate Aminotransferase, domain 1"/>
    <property type="match status" value="1"/>
</dbReference>
<dbReference type="Gene3D" id="3.40.640.10">
    <property type="entry name" value="Type I PLP-dependent aspartate aminotransferase-like (Major domain)"/>
    <property type="match status" value="1"/>
</dbReference>